<dbReference type="GeneID" id="36319557"/>
<name>A0A0F9YS84_9MICR</name>
<sequence>MIFLKSNKEKNFLPSFFVKTQNKFCLVLNEYLNSIFSIVVDDVSLYVHEERTVELPIELGTPIKTYKISFEEIVLENYSFFMASSVHLKNNDFTFLIFNETDAFPFVFDYIKNNFEIIYLEYAKFDKKKFLDQLIVNKLI</sequence>
<evidence type="ECO:0000313" key="1">
    <source>
        <dbReference type="EMBL" id="KKO75407.1"/>
    </source>
</evidence>
<comment type="caution">
    <text evidence="1">The sequence shown here is derived from an EMBL/GenBank/DDBJ whole genome shotgun (WGS) entry which is preliminary data.</text>
</comment>
<dbReference type="RefSeq" id="XP_024331149.1">
    <property type="nucleotide sequence ID" value="XM_024474632.1"/>
</dbReference>
<protein>
    <submittedName>
        <fullName evidence="1">Uncharacterized protein</fullName>
    </submittedName>
</protein>
<reference evidence="1 2" key="1">
    <citation type="journal article" date="2015" name="Environ. Microbiol.">
        <title>Genome analyses suggest the presence of polyploidy and recent human-driven expansions in eight global populations of the honeybee pathogen Nosema ceranae.</title>
        <authorList>
            <person name="Pelin A."/>
            <person name="Selman M."/>
            <person name="Aris-Brosou S."/>
            <person name="Farinelli L."/>
            <person name="Corradi N."/>
        </authorList>
    </citation>
    <scope>NUCLEOTIDE SEQUENCE [LARGE SCALE GENOMIC DNA]</scope>
    <source>
        <strain evidence="1 2">PA08 1199</strain>
    </source>
</reference>
<accession>A0A0F9YS84</accession>
<dbReference type="VEuPathDB" id="MicrosporidiaDB:NCER_100480"/>
<dbReference type="AlphaFoldDB" id="A0A0F9YS84"/>
<gene>
    <name evidence="1" type="ORF">AAJ76_2200030547</name>
</gene>
<keyword evidence="2" id="KW-1185">Reference proteome</keyword>
<proteinExistence type="predicted"/>
<dbReference type="Proteomes" id="UP000034350">
    <property type="component" value="Unassembled WGS sequence"/>
</dbReference>
<evidence type="ECO:0000313" key="2">
    <source>
        <dbReference type="Proteomes" id="UP000034350"/>
    </source>
</evidence>
<dbReference type="EMBL" id="JPQZ01000022">
    <property type="protein sequence ID" value="KKO75407.1"/>
    <property type="molecule type" value="Genomic_DNA"/>
</dbReference>
<organism evidence="1 2">
    <name type="scientific">Vairimorpha ceranae</name>
    <dbReference type="NCBI Taxonomy" id="40302"/>
    <lineage>
        <taxon>Eukaryota</taxon>
        <taxon>Fungi</taxon>
        <taxon>Fungi incertae sedis</taxon>
        <taxon>Microsporidia</taxon>
        <taxon>Nosematidae</taxon>
        <taxon>Vairimorpha</taxon>
    </lineage>
</organism>
<dbReference type="VEuPathDB" id="MicrosporidiaDB:AAJ76_2200030547"/>